<gene>
    <name evidence="2" type="ORF">MJA45_28480</name>
</gene>
<proteinExistence type="predicted"/>
<keyword evidence="1" id="KW-0472">Membrane</keyword>
<keyword evidence="1" id="KW-0812">Transmembrane</keyword>
<keyword evidence="3" id="KW-1185">Reference proteome</keyword>
<organism evidence="2 3">
    <name type="scientific">Paenibacillus aurantius</name>
    <dbReference type="NCBI Taxonomy" id="2918900"/>
    <lineage>
        <taxon>Bacteria</taxon>
        <taxon>Bacillati</taxon>
        <taxon>Bacillota</taxon>
        <taxon>Bacilli</taxon>
        <taxon>Bacillales</taxon>
        <taxon>Paenibacillaceae</taxon>
        <taxon>Paenibacillus</taxon>
    </lineage>
</organism>
<name>A0AA96RDK4_9BACL</name>
<dbReference type="AlphaFoldDB" id="A0AA96RDK4"/>
<dbReference type="Pfam" id="PF09991">
    <property type="entry name" value="DUF2232"/>
    <property type="match status" value="1"/>
</dbReference>
<dbReference type="PANTHER" id="PTHR41324">
    <property type="entry name" value="MEMBRANE PROTEIN-RELATED"/>
    <property type="match status" value="1"/>
</dbReference>
<dbReference type="InterPro" id="IPR018710">
    <property type="entry name" value="DUF2232"/>
</dbReference>
<dbReference type="EMBL" id="CP130318">
    <property type="protein sequence ID" value="WNQ11485.1"/>
    <property type="molecule type" value="Genomic_DNA"/>
</dbReference>
<feature type="transmembrane region" description="Helical" evidence="1">
    <location>
        <begin position="270"/>
        <end position="289"/>
    </location>
</feature>
<sequence length="309" mass="34950">MNRILPSLRLPLLWVAGYLIMLVLFLVPVLNLVTINFIMVPVFFLYMAVSRTKFALTAAAALLAAYLLGGTLGLVLGALPLFFLPSVIAMQRMYRKRNLARLAILSGTLTLLAELLVLLVVSKLFGYNLVESLRTMLTDSLVSLPEAWKSMVTPETIDNSVYYVIQSLPVFMIAFCVWYVFVCHAAGRWLLRKTGVTVPALSPVRKWKLPKSLVWYYLAVMILDFMVKPDSDPFLFTVVWNLLPLLTFAFAVQALSFLSYVTYHKRKGRFLPAAAVCLTILFPPFIYLFSMVGLFDTMFAIRERFADKS</sequence>
<dbReference type="Proteomes" id="UP001305702">
    <property type="component" value="Chromosome"/>
</dbReference>
<accession>A0AA96RDK4</accession>
<protein>
    <submittedName>
        <fullName evidence="2">DUF2232 domain-containing protein</fullName>
    </submittedName>
</protein>
<feature type="transmembrane region" description="Helical" evidence="1">
    <location>
        <begin position="234"/>
        <end position="258"/>
    </location>
</feature>
<feature type="transmembrane region" description="Helical" evidence="1">
    <location>
        <begin position="212"/>
        <end position="228"/>
    </location>
</feature>
<keyword evidence="1" id="KW-1133">Transmembrane helix</keyword>
<dbReference type="PANTHER" id="PTHR41324:SF1">
    <property type="entry name" value="DUF2232 DOMAIN-CONTAINING PROTEIN"/>
    <property type="match status" value="1"/>
</dbReference>
<evidence type="ECO:0000313" key="3">
    <source>
        <dbReference type="Proteomes" id="UP001305702"/>
    </source>
</evidence>
<feature type="transmembrane region" description="Helical" evidence="1">
    <location>
        <begin position="102"/>
        <end position="125"/>
    </location>
</feature>
<feature type="transmembrane region" description="Helical" evidence="1">
    <location>
        <begin position="64"/>
        <end position="90"/>
    </location>
</feature>
<feature type="transmembrane region" description="Helical" evidence="1">
    <location>
        <begin position="170"/>
        <end position="191"/>
    </location>
</feature>
<feature type="transmembrane region" description="Helical" evidence="1">
    <location>
        <begin position="12"/>
        <end position="44"/>
    </location>
</feature>
<reference evidence="2 3" key="1">
    <citation type="submission" date="2022-02" db="EMBL/GenBank/DDBJ databases">
        <title>Paenibacillus sp. MBLB1776 Whole Genome Shotgun Sequencing.</title>
        <authorList>
            <person name="Hwang C.Y."/>
            <person name="Cho E.-S."/>
            <person name="Seo M.-J."/>
        </authorList>
    </citation>
    <scope>NUCLEOTIDE SEQUENCE [LARGE SCALE GENOMIC DNA]</scope>
    <source>
        <strain evidence="2 3">MBLB1776</strain>
    </source>
</reference>
<evidence type="ECO:0000256" key="1">
    <source>
        <dbReference type="SAM" id="Phobius"/>
    </source>
</evidence>
<dbReference type="RefSeq" id="WP_315605261.1">
    <property type="nucleotide sequence ID" value="NZ_CP130318.1"/>
</dbReference>
<evidence type="ECO:0000313" key="2">
    <source>
        <dbReference type="EMBL" id="WNQ11485.1"/>
    </source>
</evidence>
<dbReference type="KEGG" id="paun:MJA45_28480"/>